<reference evidence="2 3" key="1">
    <citation type="submission" date="2021-01" db="EMBL/GenBank/DDBJ databases">
        <title>Prevotella A2931 sp. nov.</title>
        <authorList>
            <person name="Buhl M."/>
            <person name="Oberhettinger P."/>
        </authorList>
    </citation>
    <scope>NUCLEOTIDE SEQUENCE [LARGE SCALE GENOMIC DNA]</scope>
    <source>
        <strain evidence="2 3">A2931</strain>
    </source>
</reference>
<sequence>MKKHILSYVALGLAVFLPTACNDSESDLLKPKVYFENKEYNVEVKEDKATMDVELTCRLSNTHSSEVAVSYSVAEASVVKDYNIKYGTNYQTLDAKDVKLEKSTSVIEKGQLFAGKVKMTLSNLDKLAEGKSYVVPVRLHSGSVPTIEGTDIEYVILAKPITITKVAEFDNNYISVKFPSGTFFKSFTYEALIYPTYLGSNNTVLGTEGIMILRIGDTGGGIPRGIVQAAGRQHYEAPEKLQTDKWYHLALTFDQTSGKTVMYLNGNKWAESAWNIPGFDPNADVGFNIGKLPGFPWGERPFYGYMSEIRVWSVARSENQIKQNMLGVDSKSDGLELYYKLNGTEKVENGTVNDAAKGLGGRTGGFNIKKLDVPVAIN</sequence>
<dbReference type="RefSeq" id="WP_107581781.1">
    <property type="nucleotide sequence ID" value="NZ_JAERMS010000003.1"/>
</dbReference>
<dbReference type="Pfam" id="PF08522">
    <property type="entry name" value="BT_3987-like_N"/>
    <property type="match status" value="1"/>
</dbReference>
<proteinExistence type="predicted"/>
<protein>
    <submittedName>
        <fullName evidence="2">DUF1735 and LamG domain-containing protein</fullName>
    </submittedName>
</protein>
<dbReference type="Gene3D" id="2.60.120.200">
    <property type="match status" value="1"/>
</dbReference>
<accession>A0ABS3M360</accession>
<keyword evidence="3" id="KW-1185">Reference proteome</keyword>
<feature type="domain" description="BT-3987-like N-terminal" evidence="1">
    <location>
        <begin position="31"/>
        <end position="143"/>
    </location>
</feature>
<evidence type="ECO:0000259" key="1">
    <source>
        <dbReference type="Pfam" id="PF08522"/>
    </source>
</evidence>
<dbReference type="InterPro" id="IPR013728">
    <property type="entry name" value="BT_3987-like_N"/>
</dbReference>
<dbReference type="EMBL" id="JAERMS010000003">
    <property type="protein sequence ID" value="MBO1362556.1"/>
    <property type="molecule type" value="Genomic_DNA"/>
</dbReference>
<dbReference type="Pfam" id="PF13385">
    <property type="entry name" value="Laminin_G_3"/>
    <property type="match status" value="1"/>
</dbReference>
<gene>
    <name evidence="2" type="ORF">JHU38_01955</name>
</gene>
<dbReference type="SUPFAM" id="SSF49899">
    <property type="entry name" value="Concanavalin A-like lectins/glucanases"/>
    <property type="match status" value="1"/>
</dbReference>
<name>A0ABS3M360_9BACT</name>
<evidence type="ECO:0000313" key="2">
    <source>
        <dbReference type="EMBL" id="MBO1362556.1"/>
    </source>
</evidence>
<dbReference type="Gene3D" id="2.60.40.1740">
    <property type="entry name" value="hypothetical protein (bacova_03559)"/>
    <property type="match status" value="1"/>
</dbReference>
<dbReference type="InterPro" id="IPR013320">
    <property type="entry name" value="ConA-like_dom_sf"/>
</dbReference>
<comment type="caution">
    <text evidence="2">The sequence shown here is derived from an EMBL/GenBank/DDBJ whole genome shotgun (WGS) entry which is preliminary data.</text>
</comment>
<organism evidence="2 3">
    <name type="scientific">Prevotella illustrans</name>
    <dbReference type="NCBI Taxonomy" id="2800387"/>
    <lineage>
        <taxon>Bacteria</taxon>
        <taxon>Pseudomonadati</taxon>
        <taxon>Bacteroidota</taxon>
        <taxon>Bacteroidia</taxon>
        <taxon>Bacteroidales</taxon>
        <taxon>Prevotellaceae</taxon>
        <taxon>Prevotella</taxon>
    </lineage>
</organism>
<dbReference type="Proteomes" id="UP000664265">
    <property type="component" value="Unassembled WGS sequence"/>
</dbReference>
<evidence type="ECO:0000313" key="3">
    <source>
        <dbReference type="Proteomes" id="UP000664265"/>
    </source>
</evidence>